<comment type="subcellular location">
    <subcellularLocation>
        <location evidence="7">Cytoplasm</location>
    </subcellularLocation>
</comment>
<dbReference type="PROSITE" id="PS00765">
    <property type="entry name" value="P_GLUCOSE_ISOMERASE_1"/>
    <property type="match status" value="1"/>
</dbReference>
<dbReference type="UniPathway" id="UPA00109">
    <property type="reaction ID" value="UER00181"/>
</dbReference>
<dbReference type="Gene3D" id="3.40.50.10490">
    <property type="entry name" value="Glucose-6-phosphate isomerase like protein, domain 1"/>
    <property type="match status" value="2"/>
</dbReference>
<dbReference type="PROSITE" id="PS00174">
    <property type="entry name" value="P_GLUCOSE_ISOMERASE_2"/>
    <property type="match status" value="1"/>
</dbReference>
<dbReference type="AlphaFoldDB" id="Q6SFD9"/>
<dbReference type="Pfam" id="PF00342">
    <property type="entry name" value="PGI"/>
    <property type="match status" value="1"/>
</dbReference>
<sequence length="540" mass="59462">MSSIMNIDPELQSLANQIATRRVTECFEDDANRASDFRCTSNGLVLDYSKHHIDAPSRQRLLEIAQQSALAADFEALTRGDAINITEERAALHTLLRGTRKEESPELYAEVHATNSKLAQLVAKIHSGAWSGFGANRFTDVVNIGIGGSDFGPKMVCRALRTETDLMKSHFVANVDPQDLDETLASLDPQSTLFIICSKSFTTEETLTNALRARAWLLAAGAKDTDVNKHMVAVTTNLEGASRFGISPENCFPMWDWVGGRYSLWSAVGLSIALQSGWETFLRLLTGAHEMDIHTLGSHDKNNLPLMMALLEFWNTVYLKTDTHVVLPYAQALEKLPDFLQQLSMESNGKRVDLSGSALTLPSAPVLWGSAGTIGQHSYYQLLHQGNRRFTADIILPLSHKEKDLDAQRKLAANALAQSRALLVGRDKSAAQRLAAERGQPESFAPHYEMPGNHSHSLIYFESLTPEILGALIAAYEHKTFFLSRLLGINAFDQWGVELGKVIGRQILTMLEHGEGLEVIDPATAIAVEAWRSANAKNTS</sequence>
<dbReference type="GO" id="GO:0051156">
    <property type="term" value="P:glucose 6-phosphate metabolic process"/>
    <property type="evidence" value="ECO:0007669"/>
    <property type="project" value="TreeGrafter"/>
</dbReference>
<organism evidence="9">
    <name type="scientific">uncultured marine bacterium 581</name>
    <dbReference type="NCBI Taxonomy" id="257401"/>
    <lineage>
        <taxon>Bacteria</taxon>
        <taxon>environmental samples</taxon>
    </lineage>
</organism>
<dbReference type="InterPro" id="IPR018189">
    <property type="entry name" value="Phosphoglucose_isomerase_CS"/>
</dbReference>
<dbReference type="NCBIfam" id="NF001211">
    <property type="entry name" value="PRK00179.1"/>
    <property type="match status" value="1"/>
</dbReference>
<dbReference type="InterPro" id="IPR001672">
    <property type="entry name" value="G6P_Isomerase"/>
</dbReference>
<reference evidence="9" key="2">
    <citation type="submission" date="2003-12" db="EMBL/GenBank/DDBJ databases">
        <title>Monterey Bay Coastal Ocean Microbial Observatory environmental clone sequencing.</title>
        <authorList>
            <person name="DeLong E.F."/>
        </authorList>
    </citation>
    <scope>NUCLEOTIDE SEQUENCE</scope>
</reference>
<dbReference type="GO" id="GO:0006096">
    <property type="term" value="P:glycolytic process"/>
    <property type="evidence" value="ECO:0007669"/>
    <property type="project" value="UniProtKB-UniRule"/>
</dbReference>
<keyword evidence="4 7" id="KW-0324">Glycolysis</keyword>
<evidence type="ECO:0000256" key="6">
    <source>
        <dbReference type="ARBA" id="ARBA00029321"/>
    </source>
</evidence>
<evidence type="ECO:0000256" key="2">
    <source>
        <dbReference type="ARBA" id="ARBA00006604"/>
    </source>
</evidence>
<dbReference type="InterPro" id="IPR023096">
    <property type="entry name" value="G6P_Isomerase_C"/>
</dbReference>
<evidence type="ECO:0000256" key="3">
    <source>
        <dbReference type="ARBA" id="ARBA00022432"/>
    </source>
</evidence>
<dbReference type="PRINTS" id="PR00662">
    <property type="entry name" value="G6PISOMERASE"/>
</dbReference>
<comment type="catalytic activity">
    <reaction evidence="6 7 8">
        <text>alpha-D-glucose 6-phosphate = beta-D-fructose 6-phosphate</text>
        <dbReference type="Rhea" id="RHEA:11816"/>
        <dbReference type="ChEBI" id="CHEBI:57634"/>
        <dbReference type="ChEBI" id="CHEBI:58225"/>
        <dbReference type="EC" id="5.3.1.9"/>
    </reaction>
</comment>
<feature type="active site" evidence="7">
    <location>
        <position position="501"/>
    </location>
</feature>
<dbReference type="InterPro" id="IPR035482">
    <property type="entry name" value="SIS_PGI_2"/>
</dbReference>
<evidence type="ECO:0000256" key="5">
    <source>
        <dbReference type="ARBA" id="ARBA00023235"/>
    </source>
</evidence>
<accession>Q6SFD9</accession>
<dbReference type="UniPathway" id="UPA00138"/>
<evidence type="ECO:0000256" key="4">
    <source>
        <dbReference type="ARBA" id="ARBA00023152"/>
    </source>
</evidence>
<gene>
    <name evidence="7 9" type="primary">pgi</name>
    <name evidence="9" type="ORF">MBMO_EBAC000-69B03.28</name>
</gene>
<reference evidence="9" key="1">
    <citation type="submission" date="2003-11" db="EMBL/GenBank/DDBJ databases">
        <authorList>
            <person name="Heidelberg J.F."/>
            <person name="Eisen J.A."/>
            <person name="Nelson W.C."/>
            <person name="DeLong E.F."/>
        </authorList>
    </citation>
    <scope>NUCLEOTIDE SEQUENCE</scope>
</reference>
<dbReference type="InterPro" id="IPR035476">
    <property type="entry name" value="SIS_PGI_1"/>
</dbReference>
<dbReference type="EMBL" id="AY458648">
    <property type="protein sequence ID" value="AAR38279.1"/>
    <property type="molecule type" value="Genomic_DNA"/>
</dbReference>
<comment type="pathway">
    <text evidence="1 7 8">Carbohydrate degradation; glycolysis; D-glyceraldehyde 3-phosphate and glycerone phosphate from D-glucose: step 2/4.</text>
</comment>
<name>Q6SFD9_9BACT</name>
<dbReference type="CDD" id="cd05016">
    <property type="entry name" value="SIS_PGI_2"/>
    <property type="match status" value="1"/>
</dbReference>
<dbReference type="GO" id="GO:0006094">
    <property type="term" value="P:gluconeogenesis"/>
    <property type="evidence" value="ECO:0007669"/>
    <property type="project" value="UniProtKB-UniRule"/>
</dbReference>
<comment type="function">
    <text evidence="7">Catalyzes the reversible isomerization of glucose-6-phosphate to fructose-6-phosphate.</text>
</comment>
<comment type="pathway">
    <text evidence="7">Carbohydrate biosynthesis; gluconeogenesis.</text>
</comment>
<dbReference type="PANTHER" id="PTHR11469:SF1">
    <property type="entry name" value="GLUCOSE-6-PHOSPHATE ISOMERASE"/>
    <property type="match status" value="1"/>
</dbReference>
<dbReference type="PANTHER" id="PTHR11469">
    <property type="entry name" value="GLUCOSE-6-PHOSPHATE ISOMERASE"/>
    <property type="match status" value="1"/>
</dbReference>
<dbReference type="SUPFAM" id="SSF53697">
    <property type="entry name" value="SIS domain"/>
    <property type="match status" value="1"/>
</dbReference>
<protein>
    <recommendedName>
        <fullName evidence="7">Glucose-6-phosphate isomerase</fullName>
        <shortName evidence="7">GPI</shortName>
        <ecNumber evidence="7">5.3.1.9</ecNumber>
    </recommendedName>
    <alternativeName>
        <fullName evidence="7">Phosphoglucose isomerase</fullName>
        <shortName evidence="7">PGI</shortName>
    </alternativeName>
    <alternativeName>
        <fullName evidence="7">Phosphohexose isomerase</fullName>
        <shortName evidence="7">PHI</shortName>
    </alternativeName>
</protein>
<proteinExistence type="inferred from homology"/>
<dbReference type="EC" id="5.3.1.9" evidence="7"/>
<feature type="active site" description="Proton donor" evidence="7">
    <location>
        <position position="346"/>
    </location>
</feature>
<dbReference type="GO" id="GO:0097367">
    <property type="term" value="F:carbohydrate derivative binding"/>
    <property type="evidence" value="ECO:0007669"/>
    <property type="project" value="InterPro"/>
</dbReference>
<dbReference type="PROSITE" id="PS51463">
    <property type="entry name" value="P_GLUCOSE_ISOMERASE_3"/>
    <property type="match status" value="1"/>
</dbReference>
<dbReference type="GO" id="GO:0048029">
    <property type="term" value="F:monosaccharide binding"/>
    <property type="evidence" value="ECO:0007669"/>
    <property type="project" value="TreeGrafter"/>
</dbReference>
<keyword evidence="5 7" id="KW-0413">Isomerase</keyword>
<evidence type="ECO:0000256" key="7">
    <source>
        <dbReference type="HAMAP-Rule" id="MF_00473"/>
    </source>
</evidence>
<dbReference type="HAMAP" id="MF_00473">
    <property type="entry name" value="G6P_isomerase"/>
    <property type="match status" value="1"/>
</dbReference>
<comment type="similarity">
    <text evidence="2 7 8">Belongs to the GPI family.</text>
</comment>
<dbReference type="InterPro" id="IPR046348">
    <property type="entry name" value="SIS_dom_sf"/>
</dbReference>
<keyword evidence="7" id="KW-0963">Cytoplasm</keyword>
<dbReference type="GO" id="GO:0004347">
    <property type="term" value="F:glucose-6-phosphate isomerase activity"/>
    <property type="evidence" value="ECO:0007669"/>
    <property type="project" value="UniProtKB-UniRule"/>
</dbReference>
<keyword evidence="3 7" id="KW-0312">Gluconeogenesis</keyword>
<dbReference type="Gene3D" id="1.10.1390.10">
    <property type="match status" value="1"/>
</dbReference>
<dbReference type="CDD" id="cd05015">
    <property type="entry name" value="SIS_PGI_1"/>
    <property type="match status" value="1"/>
</dbReference>
<dbReference type="GO" id="GO:0005829">
    <property type="term" value="C:cytosol"/>
    <property type="evidence" value="ECO:0007669"/>
    <property type="project" value="TreeGrafter"/>
</dbReference>
<evidence type="ECO:0000256" key="8">
    <source>
        <dbReference type="RuleBase" id="RU000612"/>
    </source>
</evidence>
<evidence type="ECO:0000256" key="1">
    <source>
        <dbReference type="ARBA" id="ARBA00004926"/>
    </source>
</evidence>
<feature type="active site" evidence="7">
    <location>
        <position position="377"/>
    </location>
</feature>
<evidence type="ECO:0000313" key="9">
    <source>
        <dbReference type="EMBL" id="AAR38279.1"/>
    </source>
</evidence>